<evidence type="ECO:0000256" key="8">
    <source>
        <dbReference type="ARBA" id="ARBA00023196"/>
    </source>
</evidence>
<proteinExistence type="inferred from homology"/>
<dbReference type="Proteomes" id="UP000230214">
    <property type="component" value="Unassembled WGS sequence"/>
</dbReference>
<keyword evidence="6" id="KW-0406">Ion transport</keyword>
<dbReference type="GO" id="GO:0046933">
    <property type="term" value="F:proton-transporting ATP synthase activity, rotational mechanism"/>
    <property type="evidence" value="ECO:0007669"/>
    <property type="project" value="InterPro"/>
</dbReference>
<organism evidence="10 11">
    <name type="scientific">candidate division WWE3 bacterium CG10_big_fil_rev_8_21_14_0_10_32_10</name>
    <dbReference type="NCBI Taxonomy" id="1975090"/>
    <lineage>
        <taxon>Bacteria</taxon>
        <taxon>Katanobacteria</taxon>
    </lineage>
</organism>
<evidence type="ECO:0000256" key="4">
    <source>
        <dbReference type="ARBA" id="ARBA00022448"/>
    </source>
</evidence>
<dbReference type="Pfam" id="PF00231">
    <property type="entry name" value="ATP-synt"/>
    <property type="match status" value="1"/>
</dbReference>
<accession>A0A2H0RCX1</accession>
<evidence type="ECO:0000256" key="6">
    <source>
        <dbReference type="ARBA" id="ARBA00023065"/>
    </source>
</evidence>
<evidence type="ECO:0000256" key="3">
    <source>
        <dbReference type="ARBA" id="ARBA00007681"/>
    </source>
</evidence>
<keyword evidence="8" id="KW-0139">CF(1)</keyword>
<evidence type="ECO:0008006" key="12">
    <source>
        <dbReference type="Google" id="ProtNLM"/>
    </source>
</evidence>
<comment type="function">
    <text evidence="1">Produces ATP from ADP in the presence of a proton gradient across the membrane. The gamma chain is believed to be important in regulating ATPase activity and the flow of protons through the CF(0) complex.</text>
</comment>
<comment type="caution">
    <text evidence="10">The sequence shown here is derived from an EMBL/GenBank/DDBJ whole genome shotgun (WGS) entry which is preliminary data.</text>
</comment>
<dbReference type="Gene3D" id="3.40.1380.10">
    <property type="match status" value="1"/>
</dbReference>
<keyword evidence="4" id="KW-0813">Transport</keyword>
<keyword evidence="7" id="KW-0472">Membrane</keyword>
<name>A0A2H0RCX1_UNCKA</name>
<comment type="similarity">
    <text evidence="3">Belongs to the ATPase gamma chain family.</text>
</comment>
<comment type="subcellular location">
    <subcellularLocation>
        <location evidence="2">Membrane</location>
        <topology evidence="2">Peripheral membrane protein</topology>
    </subcellularLocation>
</comment>
<evidence type="ECO:0000256" key="2">
    <source>
        <dbReference type="ARBA" id="ARBA00004170"/>
    </source>
</evidence>
<dbReference type="GO" id="GO:0045259">
    <property type="term" value="C:proton-transporting ATP synthase complex"/>
    <property type="evidence" value="ECO:0007669"/>
    <property type="project" value="UniProtKB-KW"/>
</dbReference>
<keyword evidence="9" id="KW-0066">ATP synthesis</keyword>
<evidence type="ECO:0000313" key="11">
    <source>
        <dbReference type="Proteomes" id="UP000230214"/>
    </source>
</evidence>
<evidence type="ECO:0000256" key="5">
    <source>
        <dbReference type="ARBA" id="ARBA00022781"/>
    </source>
</evidence>
<dbReference type="InterPro" id="IPR035968">
    <property type="entry name" value="ATP_synth_F1_ATPase_gsu"/>
</dbReference>
<sequence length="297" mass="34354">MKDLKTVNQEIELTQTIKSIAQTYEEIAVMKIQKIRTSVLTTRDFLKRVSEIYDEVKEAYKNQVLFRLLKMKNKTDIKKSFSTISKNGKSVNVLITSNERLTGDITNKVFTQFLDRVLQSKDDVVIVGKVGRDLFASQNLNRKYDYFDLPEYNATMVVLKPIIAKIIDYETVEVFHGRFINLVNQIQDMSNLTRGYENKEAKTEDELRKSASKYLFEPSIEVILKFFEIQIFGSLFKQSVAEANLANLGSRINAMEQATTNTGEEVKRLVREKIRLEKSLENKKQLQRLAGINLWSK</sequence>
<dbReference type="InterPro" id="IPR000131">
    <property type="entry name" value="ATP_synth_F1_gsu"/>
</dbReference>
<reference evidence="10 11" key="1">
    <citation type="submission" date="2017-09" db="EMBL/GenBank/DDBJ databases">
        <title>Depth-based differentiation of microbial function through sediment-hosted aquifers and enrichment of novel symbionts in the deep terrestrial subsurface.</title>
        <authorList>
            <person name="Probst A.J."/>
            <person name="Ladd B."/>
            <person name="Jarett J.K."/>
            <person name="Geller-Mcgrath D.E."/>
            <person name="Sieber C.M."/>
            <person name="Emerson J.B."/>
            <person name="Anantharaman K."/>
            <person name="Thomas B.C."/>
            <person name="Malmstrom R."/>
            <person name="Stieglmeier M."/>
            <person name="Klingl A."/>
            <person name="Woyke T."/>
            <person name="Ryan C.M."/>
            <person name="Banfield J.F."/>
        </authorList>
    </citation>
    <scope>NUCLEOTIDE SEQUENCE [LARGE SCALE GENOMIC DNA]</scope>
    <source>
        <strain evidence="10">CG10_big_fil_rev_8_21_14_0_10_32_10</strain>
    </source>
</reference>
<dbReference type="EMBL" id="PCXU01000005">
    <property type="protein sequence ID" value="PIR43894.1"/>
    <property type="molecule type" value="Genomic_DNA"/>
</dbReference>
<evidence type="ECO:0000313" key="10">
    <source>
        <dbReference type="EMBL" id="PIR43894.1"/>
    </source>
</evidence>
<evidence type="ECO:0000256" key="1">
    <source>
        <dbReference type="ARBA" id="ARBA00003456"/>
    </source>
</evidence>
<gene>
    <name evidence="10" type="ORF">COV24_00380</name>
</gene>
<dbReference type="SUPFAM" id="SSF52943">
    <property type="entry name" value="ATP synthase (F1-ATPase), gamma subunit"/>
    <property type="match status" value="1"/>
</dbReference>
<protein>
    <recommendedName>
        <fullName evidence="12">ATP synthase gamma chain</fullName>
    </recommendedName>
</protein>
<keyword evidence="5" id="KW-0375">Hydrogen ion transport</keyword>
<evidence type="ECO:0000256" key="9">
    <source>
        <dbReference type="ARBA" id="ARBA00023310"/>
    </source>
</evidence>
<evidence type="ECO:0000256" key="7">
    <source>
        <dbReference type="ARBA" id="ARBA00023136"/>
    </source>
</evidence>
<dbReference type="AlphaFoldDB" id="A0A2H0RCX1"/>